<dbReference type="PANTHER" id="PTHR13109">
    <property type="entry name" value="NEUROCHONDRIN"/>
    <property type="match status" value="1"/>
</dbReference>
<organism evidence="1">
    <name type="scientific">Albugo laibachii Nc14</name>
    <dbReference type="NCBI Taxonomy" id="890382"/>
    <lineage>
        <taxon>Eukaryota</taxon>
        <taxon>Sar</taxon>
        <taxon>Stramenopiles</taxon>
        <taxon>Oomycota</taxon>
        <taxon>Peronosporomycetes</taxon>
        <taxon>Albuginales</taxon>
        <taxon>Albuginaceae</taxon>
        <taxon>Albugo</taxon>
    </lineage>
</organism>
<reference evidence="1" key="2">
    <citation type="submission" date="2011-02" db="EMBL/GenBank/DDBJ databases">
        <authorList>
            <person name="MacLean D."/>
        </authorList>
    </citation>
    <scope>NUCLEOTIDE SEQUENCE</scope>
</reference>
<dbReference type="HOGENOM" id="CLU_010879_0_0_1"/>
<accession>F0W1G9</accession>
<dbReference type="Pfam" id="PF05536">
    <property type="entry name" value="Neurochondrin"/>
    <property type="match status" value="1"/>
</dbReference>
<sequence>MVLDSSRVMMADTNDTNDTKDAQRMKKCIAMLQGPSDEHVFAGLYMITKLDTLSIDQRCDFQRRISKVLGRDFIPRLLESKEHDEVAKGLDQIESLRSLAYNILSSFTADPNLAVDYAQERLVLRLCTDMSNSPATGMASDCIAVLNNFLPIKCGQELLLRESVSTRLFDTVRIISGELHEKRITGEDKEKRMAIVNDLWCILAHLSTYEVFWSRMHAKYFGFICSEFANKYSKAENLQIVKIITQCTKWLDHCDNKREGFLVTENISNLRRGLEHILRQKWPRQERDHAWNCMYGLLKYVDCTEMFTIEKAHGSKFLLLLLKLVAVEIKLSLDEAEDKIIRPDHSAVIDVSELKRREEGVDRILQVLPTCYGIVEVIISWLANSSSEIELLVPCEALLQIQQTLTELSRIVATMLCLTRDFMKSHLYSALELHNTQFADAVHTITYASIRFYGAWIAESLEDSEALIYKHNMLPFLICYKSNSIKDVNDHLEELEIRAVNDCDSKIMQNSMTLDPLHFLLPGILQITANVKAAHVIMDDSKVLRRLFAFTCEVCRRIDAAYESAPTLTLCLGIFINILMLNRQRDVSTIQYASEWIHALKFIVPMTCASGTFLTGNEKSWQQLDQYELILHLVCTSLLIGTMFLWNQDAMEYDLLSQVNAFIKPFNNIVQDLKAHPPSSNDDSVKDLYEIFECLSSEFSFKSNHATNTQKCVDSILGPNMSDMEMITVFTKV</sequence>
<evidence type="ECO:0000313" key="1">
    <source>
        <dbReference type="EMBL" id="CCA14898.1"/>
    </source>
</evidence>
<dbReference type="PANTHER" id="PTHR13109:SF7">
    <property type="entry name" value="NEUROCHONDRIN"/>
    <property type="match status" value="1"/>
</dbReference>
<dbReference type="AlphaFoldDB" id="F0W1G9"/>
<protein>
    <submittedName>
        <fullName evidence="1">Uncharacterized protein AlNc14C7G937</fullName>
    </submittedName>
</protein>
<reference evidence="1" key="1">
    <citation type="journal article" date="2011" name="PLoS Biol.">
        <title>Gene gain and loss during evolution of obligate parasitism in the white rust pathogen of Arabidopsis thaliana.</title>
        <authorList>
            <person name="Kemen E."/>
            <person name="Gardiner A."/>
            <person name="Schultz-Larsen T."/>
            <person name="Kemen A.C."/>
            <person name="Balmuth A.L."/>
            <person name="Robert-Seilaniantz A."/>
            <person name="Bailey K."/>
            <person name="Holub E."/>
            <person name="Studholme D.J."/>
            <person name="Maclean D."/>
            <person name="Jones J.D."/>
        </authorList>
    </citation>
    <scope>NUCLEOTIDE SEQUENCE</scope>
</reference>
<dbReference type="InterPro" id="IPR008709">
    <property type="entry name" value="Neurochondrin"/>
</dbReference>
<gene>
    <name evidence="1" type="primary">AlNc14C7G937</name>
    <name evidence="1" type="ORF">ALNC14_010410</name>
</gene>
<proteinExistence type="predicted"/>
<name>F0W1G9_9STRA</name>
<dbReference type="EMBL" id="FR824052">
    <property type="protein sequence ID" value="CCA14898.1"/>
    <property type="molecule type" value="Genomic_DNA"/>
</dbReference>